<evidence type="ECO:0000256" key="2">
    <source>
        <dbReference type="ARBA" id="ARBA00022475"/>
    </source>
</evidence>
<evidence type="ECO:0000256" key="10">
    <source>
        <dbReference type="SAM" id="MobiDB-lite"/>
    </source>
</evidence>
<comment type="caution">
    <text evidence="13">The sequence shown here is derived from an EMBL/GenBank/DDBJ whole genome shotgun (WGS) entry which is preliminary data.</text>
</comment>
<evidence type="ECO:0000256" key="9">
    <source>
        <dbReference type="ARBA" id="ARBA00023224"/>
    </source>
</evidence>
<evidence type="ECO:0000256" key="7">
    <source>
        <dbReference type="ARBA" id="ARBA00023170"/>
    </source>
</evidence>
<dbReference type="Gene3D" id="2.10.50.30">
    <property type="entry name" value="GPCR, family 3, nine cysteines domain"/>
    <property type="match status" value="1"/>
</dbReference>
<dbReference type="GO" id="GO:0004930">
    <property type="term" value="F:G protein-coupled receptor activity"/>
    <property type="evidence" value="ECO:0007669"/>
    <property type="project" value="UniProtKB-KW"/>
</dbReference>
<evidence type="ECO:0000259" key="12">
    <source>
        <dbReference type="PROSITE" id="PS50259"/>
    </source>
</evidence>
<dbReference type="Gene3D" id="3.40.50.2300">
    <property type="match status" value="2"/>
</dbReference>
<dbReference type="PANTHER" id="PTHR24060">
    <property type="entry name" value="METABOTROPIC GLUTAMATE RECEPTOR"/>
    <property type="match status" value="1"/>
</dbReference>
<evidence type="ECO:0000256" key="6">
    <source>
        <dbReference type="ARBA" id="ARBA00023136"/>
    </source>
</evidence>
<organism evidence="13 14">
    <name type="scientific">Hypsibius exemplaris</name>
    <name type="common">Freshwater tardigrade</name>
    <dbReference type="NCBI Taxonomy" id="2072580"/>
    <lineage>
        <taxon>Eukaryota</taxon>
        <taxon>Metazoa</taxon>
        <taxon>Ecdysozoa</taxon>
        <taxon>Tardigrada</taxon>
        <taxon>Eutardigrada</taxon>
        <taxon>Parachela</taxon>
        <taxon>Hypsibioidea</taxon>
        <taxon>Hypsibiidae</taxon>
        <taxon>Hypsibius</taxon>
    </lineage>
</organism>
<keyword evidence="7 13" id="KW-0675">Receptor</keyword>
<evidence type="ECO:0000313" key="13">
    <source>
        <dbReference type="EMBL" id="OWA52692.1"/>
    </source>
</evidence>
<gene>
    <name evidence="13" type="ORF">BV898_17138</name>
</gene>
<evidence type="ECO:0000313" key="14">
    <source>
        <dbReference type="Proteomes" id="UP000192578"/>
    </source>
</evidence>
<dbReference type="Proteomes" id="UP000192578">
    <property type="component" value="Unassembled WGS sequence"/>
</dbReference>
<dbReference type="AlphaFoldDB" id="A0A9X6NEH8"/>
<dbReference type="InterPro" id="IPR028082">
    <property type="entry name" value="Peripla_BP_I"/>
</dbReference>
<dbReference type="InterPro" id="IPR001828">
    <property type="entry name" value="ANF_lig-bd_rcpt"/>
</dbReference>
<dbReference type="InterPro" id="IPR038550">
    <property type="entry name" value="GPCR_3_9-Cys_sf"/>
</dbReference>
<keyword evidence="8" id="KW-0325">Glycoprotein</keyword>
<evidence type="ECO:0000256" key="11">
    <source>
        <dbReference type="SAM" id="Phobius"/>
    </source>
</evidence>
<evidence type="ECO:0000256" key="5">
    <source>
        <dbReference type="ARBA" id="ARBA00023040"/>
    </source>
</evidence>
<feature type="transmembrane region" description="Helical" evidence="11">
    <location>
        <begin position="725"/>
        <end position="749"/>
    </location>
</feature>
<keyword evidence="9" id="KW-0807">Transducer</keyword>
<feature type="transmembrane region" description="Helical" evidence="11">
    <location>
        <begin position="879"/>
        <end position="906"/>
    </location>
</feature>
<dbReference type="InterPro" id="IPR050726">
    <property type="entry name" value="mGluR"/>
</dbReference>
<evidence type="ECO:0000256" key="4">
    <source>
        <dbReference type="ARBA" id="ARBA00022989"/>
    </source>
</evidence>
<dbReference type="InterPro" id="IPR000337">
    <property type="entry name" value="GPCR_3"/>
</dbReference>
<dbReference type="OrthoDB" id="425344at2759"/>
<name>A0A9X6NEH8_HYPEX</name>
<evidence type="ECO:0000256" key="3">
    <source>
        <dbReference type="ARBA" id="ARBA00022692"/>
    </source>
</evidence>
<protein>
    <submittedName>
        <fullName evidence="13">Metabotropic glutamate receptor 3</fullName>
    </submittedName>
</protein>
<keyword evidence="3 11" id="KW-0812">Transmembrane</keyword>
<evidence type="ECO:0000256" key="8">
    <source>
        <dbReference type="ARBA" id="ARBA00023180"/>
    </source>
</evidence>
<dbReference type="GO" id="GO:0005886">
    <property type="term" value="C:plasma membrane"/>
    <property type="evidence" value="ECO:0007669"/>
    <property type="project" value="UniProtKB-SubCell"/>
</dbReference>
<feature type="transmembrane region" description="Helical" evidence="11">
    <location>
        <begin position="770"/>
        <end position="792"/>
    </location>
</feature>
<reference evidence="14" key="1">
    <citation type="submission" date="2017-01" db="EMBL/GenBank/DDBJ databases">
        <title>Comparative genomics of anhydrobiosis in the tardigrade Hypsibius dujardini.</title>
        <authorList>
            <person name="Yoshida Y."/>
            <person name="Koutsovoulos G."/>
            <person name="Laetsch D."/>
            <person name="Stevens L."/>
            <person name="Kumar S."/>
            <person name="Horikawa D."/>
            <person name="Ishino K."/>
            <person name="Komine S."/>
            <person name="Tomita M."/>
            <person name="Blaxter M."/>
            <person name="Arakawa K."/>
        </authorList>
    </citation>
    <scope>NUCLEOTIDE SEQUENCE [LARGE SCALE GENOMIC DNA]</scope>
    <source>
        <strain evidence="14">Z151</strain>
    </source>
</reference>
<comment type="subcellular location">
    <subcellularLocation>
        <location evidence="1">Cell membrane</location>
        <topology evidence="1">Multi-pass membrane protein</topology>
    </subcellularLocation>
</comment>
<dbReference type="Pfam" id="PF00003">
    <property type="entry name" value="7tm_3"/>
    <property type="match status" value="1"/>
</dbReference>
<dbReference type="PROSITE" id="PS50259">
    <property type="entry name" value="G_PROTEIN_RECEP_F3_4"/>
    <property type="match status" value="1"/>
</dbReference>
<dbReference type="Pfam" id="PF01094">
    <property type="entry name" value="ANF_receptor"/>
    <property type="match status" value="1"/>
</dbReference>
<dbReference type="EMBL" id="MTYJ01000281">
    <property type="protein sequence ID" value="OWA52692.1"/>
    <property type="molecule type" value="Genomic_DNA"/>
</dbReference>
<keyword evidence="5" id="KW-0297">G-protein coupled receptor</keyword>
<evidence type="ECO:0000256" key="1">
    <source>
        <dbReference type="ARBA" id="ARBA00004651"/>
    </source>
</evidence>
<accession>A0A9X6NEH8</accession>
<sequence length="1012" mass="112507">MDHVGVVRVFSAAAFVWIVAAAIGGTTLESVNAGTTEDGGNKLVVYYPGDLLLGGLLPIHTEYNETTGVCTKIGELDGIIPTEAVLYLLDEINRAGILSFKLGFIAFDTCDSHSFTLEQALHFIHSHVQGEANSGKPSKDCKAKQGALSAGSTTDVFDVHKVVGLVTGLSSSVTISLAQLTRLFQLPQISFLSTSPLLSDKRRYDYFFRTVPSDVNQVRAIVEILKFYEWNHISIVYADDEYGNRALHELEQLSGTANLCFAAKLKIPVDTNPQNTFSKTYDQMVEKLVQAKTEVVILFSDVKFLGWFFNAIQRHRTRQATIEPSKRETNDFILIGSDAWGGREGAEETISEYPEITEGLITVQLNTRELGQFAEHYINLVPSEAVCGRNPFYCKMWRECREKEERMKEPFRRRSSRGHRERRSLGGPCMLKDSFAGFAAETVSFLNIDNLRDAIYAYVYALKNMHVAKCGATHAGLCDAMRTVKGSELKLFLSNVSFEEPDGSIFRFHDGTDGQPRYTIMNMHRHSNQTDGSGQNRWVEVGKYTQDADLKSTLVLNKTATRYREDHPAYPVQTPCKPKCNPAANQVQSLRAETSCCWKCVKCEAWQYPNDQKCLDCPPGSVANFSAFLKYPIPPSSFSISVNICVPFQATFLDYTSLYAIPVLAFSAAGILASLLSAWVMLLHRDTPIVKAAGREHLSLLLLGVISSYAMNFVILWQPSSWSCIVVRLIGVCYAVCNSTVLIKIARIYRIFNTKESRKTQKLKYISPTSQIALTGGFVFVEFVIVAVWMAFDWPGVLQLHPNHLETELVCSDLHNLKLLSGLCYPLMLLFPMAYFAFRTRTCPAAFAEARHTGYGIYLTFINVLTFVLIFIGNNSVRIRVLTVCIGLCLNASVILVSTFFTKAYIILFRPHKNSKDCIMNSSRSLGKYANGGSATAADAGATQAVHCAACKALLSDALNGAVSLPRPRSNPDLTPQKDQKKFEGEKLLTRSRTCIYRNGHSIALSPTRHIL</sequence>
<dbReference type="PRINTS" id="PR00248">
    <property type="entry name" value="GPCRMGR"/>
</dbReference>
<dbReference type="InterPro" id="IPR017978">
    <property type="entry name" value="GPCR_3_C"/>
</dbReference>
<keyword evidence="2" id="KW-1003">Cell membrane</keyword>
<feature type="transmembrane region" description="Helical" evidence="11">
    <location>
        <begin position="819"/>
        <end position="838"/>
    </location>
</feature>
<proteinExistence type="predicted"/>
<feature type="domain" description="G-protein coupled receptors family 3 profile" evidence="12">
    <location>
        <begin position="659"/>
        <end position="923"/>
    </location>
</feature>
<keyword evidence="14" id="KW-1185">Reference proteome</keyword>
<feature type="transmembrane region" description="Helical" evidence="11">
    <location>
        <begin position="658"/>
        <end position="680"/>
    </location>
</feature>
<feature type="transmembrane region" description="Helical" evidence="11">
    <location>
        <begin position="854"/>
        <end position="873"/>
    </location>
</feature>
<keyword evidence="4 11" id="KW-1133">Transmembrane helix</keyword>
<keyword evidence="6 11" id="KW-0472">Membrane</keyword>
<feature type="region of interest" description="Disordered" evidence="10">
    <location>
        <begin position="964"/>
        <end position="983"/>
    </location>
</feature>
<dbReference type="SUPFAM" id="SSF53822">
    <property type="entry name" value="Periplasmic binding protein-like I"/>
    <property type="match status" value="1"/>
</dbReference>
<feature type="transmembrane region" description="Helical" evidence="11">
    <location>
        <begin position="700"/>
        <end position="719"/>
    </location>
</feature>